<dbReference type="PANTHER" id="PTHR43630">
    <property type="entry name" value="POLY-BETA-1,6-N-ACETYL-D-GLUCOSAMINE SYNTHASE"/>
    <property type="match status" value="1"/>
</dbReference>
<dbReference type="Pfam" id="PF00535">
    <property type="entry name" value="Glycos_transf_2"/>
    <property type="match status" value="1"/>
</dbReference>
<dbReference type="Proteomes" id="UP000053235">
    <property type="component" value="Unassembled WGS sequence"/>
</dbReference>
<organism evidence="3 4">
    <name type="scientific">Roseibium alexandrii</name>
    <dbReference type="NCBI Taxonomy" id="388408"/>
    <lineage>
        <taxon>Bacteria</taxon>
        <taxon>Pseudomonadati</taxon>
        <taxon>Pseudomonadota</taxon>
        <taxon>Alphaproteobacteria</taxon>
        <taxon>Hyphomicrobiales</taxon>
        <taxon>Stappiaceae</taxon>
        <taxon>Roseibium</taxon>
    </lineage>
</organism>
<reference evidence="4" key="1">
    <citation type="submission" date="2015-07" db="EMBL/GenBank/DDBJ databases">
        <authorList>
            <person name="Rodrigo-Torres Lidia"/>
            <person name="Arahal R.David."/>
        </authorList>
    </citation>
    <scope>NUCLEOTIDE SEQUENCE [LARGE SCALE GENOMIC DNA]</scope>
    <source>
        <strain evidence="4">CECT 5112</strain>
    </source>
</reference>
<proteinExistence type="inferred from homology"/>
<dbReference type="SUPFAM" id="SSF53448">
    <property type="entry name" value="Nucleotide-diphospho-sugar transferases"/>
    <property type="match status" value="1"/>
</dbReference>
<accession>A0A0M6ZPU5</accession>
<gene>
    <name evidence="3" type="ORF">LAX5112_00398</name>
</gene>
<dbReference type="AlphaFoldDB" id="A0A0M6ZPU5"/>
<evidence type="ECO:0000259" key="2">
    <source>
        <dbReference type="Pfam" id="PF00535"/>
    </source>
</evidence>
<evidence type="ECO:0000313" key="3">
    <source>
        <dbReference type="EMBL" id="CTQ64775.1"/>
    </source>
</evidence>
<dbReference type="InterPro" id="IPR001173">
    <property type="entry name" value="Glyco_trans_2-like"/>
</dbReference>
<dbReference type="STRING" id="388408.LAX5112_00398"/>
<name>A0A0M6ZPU5_9HYPH</name>
<dbReference type="CDD" id="cd02511">
    <property type="entry name" value="Beta4Glucosyltransferase"/>
    <property type="match status" value="1"/>
</dbReference>
<dbReference type="RefSeq" id="WP_055670375.1">
    <property type="nucleotide sequence ID" value="NZ_CXWD01000002.1"/>
</dbReference>
<dbReference type="Gene3D" id="3.90.550.10">
    <property type="entry name" value="Spore Coat Polysaccharide Biosynthesis Protein SpsA, Chain A"/>
    <property type="match status" value="1"/>
</dbReference>
<dbReference type="OrthoDB" id="9815923at2"/>
<sequence>MTQRLPLSAFIIAKNEADRIPAAIKSVIGWVDEVIVIDSGSEDETVAVAESLGARVVFNEWPGYGLQKRFGEDQCRNDWLLNLDADEEITPALAAEIKTKFDDQSYMASDAWRIMIRDTFPHETEPASWAYGYNQIRLYDRRKGRFSASTVHDTVRPQEGATLGDLKGIMAHRSDRSLEFSVGKYNRYSDMQVQDMLDRGRKIPRYRLLTEFPVSFLKGYFVRKYRKYGWWGFILAMNYAHGRFLRVAKAYEAELLRKTGRK</sequence>
<protein>
    <submittedName>
        <fullName evidence="3">Putative glucosyl-3-phosphoglycerate synthase</fullName>
    </submittedName>
</protein>
<evidence type="ECO:0000313" key="4">
    <source>
        <dbReference type="Proteomes" id="UP000053235"/>
    </source>
</evidence>
<evidence type="ECO:0000256" key="1">
    <source>
        <dbReference type="ARBA" id="ARBA00038494"/>
    </source>
</evidence>
<keyword evidence="4" id="KW-1185">Reference proteome</keyword>
<dbReference type="EMBL" id="CXWD01000002">
    <property type="protein sequence ID" value="CTQ64775.1"/>
    <property type="molecule type" value="Genomic_DNA"/>
</dbReference>
<dbReference type="PANTHER" id="PTHR43630:SF2">
    <property type="entry name" value="GLYCOSYLTRANSFERASE"/>
    <property type="match status" value="1"/>
</dbReference>
<feature type="domain" description="Glycosyltransferase 2-like" evidence="2">
    <location>
        <begin position="8"/>
        <end position="127"/>
    </location>
</feature>
<comment type="similarity">
    <text evidence="1">Belongs to the glycosyltransferase 2 family. WaaE/KdtX subfamily.</text>
</comment>
<dbReference type="InterPro" id="IPR029044">
    <property type="entry name" value="Nucleotide-diphossugar_trans"/>
</dbReference>